<reference evidence="3 4" key="1">
    <citation type="submission" date="2019-02" db="EMBL/GenBank/DDBJ databases">
        <title>Paenibacillus sp. nov., isolated from surface-sterilized tissue of Thalictrum simplex L.</title>
        <authorList>
            <person name="Tuo L."/>
        </authorList>
    </citation>
    <scope>NUCLEOTIDE SEQUENCE [LARGE SCALE GENOMIC DNA]</scope>
    <source>
        <strain evidence="3 4">N2SHLJ1</strain>
    </source>
</reference>
<sequence length="359" mass="39807">MLFNITNGKKVRPTAVILLVIAVSLMVFGCGVKETKNEPTAAAPAKTEAQAQPAKAAAPKEQVPIKLITAWFAKGNDGGLFAALQQNYYKDSGIDMTIQPGGPGISALQIVTSGKADFGITYADDVLKAREQGLPVVGLMTTFQKEPRVFLFHKENNITKFEDMNGKKVFVGAGAMYWEFIKNKYKLNVDQINYSGSLSGFIADKGSLNQGYVSNEPFVLKKQGVDVSFLKVADSGYANYCNILFTTEKYIKEHPEIVDAVVKASQKGWEYYNENFQTVNPLINQYNPDLPVENLNNEASVQKDSVMTGDAVTYGMGYMSKERWETLQSQLLELNIIKQKQDVTQMFTTKFLNLKNPPK</sequence>
<dbReference type="PANTHER" id="PTHR31528">
    <property type="entry name" value="4-AMINO-5-HYDROXYMETHYL-2-METHYLPYRIMIDINE PHOSPHATE SYNTHASE THI11-RELATED"/>
    <property type="match status" value="1"/>
</dbReference>
<dbReference type="RefSeq" id="WP_131014648.1">
    <property type="nucleotide sequence ID" value="NZ_SIRE01000012.1"/>
</dbReference>
<dbReference type="InterPro" id="IPR015168">
    <property type="entry name" value="SsuA/THI5"/>
</dbReference>
<dbReference type="SUPFAM" id="SSF53850">
    <property type="entry name" value="Periplasmic binding protein-like II"/>
    <property type="match status" value="1"/>
</dbReference>
<dbReference type="Proteomes" id="UP000293142">
    <property type="component" value="Unassembled WGS sequence"/>
</dbReference>
<dbReference type="GO" id="GO:0016740">
    <property type="term" value="F:transferase activity"/>
    <property type="evidence" value="ECO:0007669"/>
    <property type="project" value="UniProtKB-KW"/>
</dbReference>
<evidence type="ECO:0000256" key="1">
    <source>
        <dbReference type="SAM" id="MobiDB-lite"/>
    </source>
</evidence>
<feature type="domain" description="SsuA/THI5-like" evidence="2">
    <location>
        <begin position="78"/>
        <end position="274"/>
    </location>
</feature>
<evidence type="ECO:0000259" key="2">
    <source>
        <dbReference type="Pfam" id="PF09084"/>
    </source>
</evidence>
<keyword evidence="3" id="KW-0808">Transferase</keyword>
<dbReference type="OrthoDB" id="9815602at2"/>
<dbReference type="Gene3D" id="3.40.190.10">
    <property type="entry name" value="Periplasmic binding protein-like II"/>
    <property type="match status" value="2"/>
</dbReference>
<dbReference type="AlphaFoldDB" id="A0A4Q9DPV2"/>
<proteinExistence type="predicted"/>
<dbReference type="GO" id="GO:0009228">
    <property type="term" value="P:thiamine biosynthetic process"/>
    <property type="evidence" value="ECO:0007669"/>
    <property type="project" value="InterPro"/>
</dbReference>
<dbReference type="InterPro" id="IPR027939">
    <property type="entry name" value="NMT1/THI5"/>
</dbReference>
<feature type="region of interest" description="Disordered" evidence="1">
    <location>
        <begin position="38"/>
        <end position="57"/>
    </location>
</feature>
<dbReference type="PANTHER" id="PTHR31528:SF3">
    <property type="entry name" value="THIAMINE BIOSYNTHESIS PROTEIN HI_0357-RELATED"/>
    <property type="match status" value="1"/>
</dbReference>
<protein>
    <submittedName>
        <fullName evidence="3">Myristoyl transferase</fullName>
    </submittedName>
</protein>
<dbReference type="Pfam" id="PF09084">
    <property type="entry name" value="NMT1"/>
    <property type="match status" value="1"/>
</dbReference>
<comment type="caution">
    <text evidence="3">The sequence shown here is derived from an EMBL/GenBank/DDBJ whole genome shotgun (WGS) entry which is preliminary data.</text>
</comment>
<dbReference type="EMBL" id="SIRE01000012">
    <property type="protein sequence ID" value="TBL77256.1"/>
    <property type="molecule type" value="Genomic_DNA"/>
</dbReference>
<accession>A0A4Q9DPV2</accession>
<keyword evidence="4" id="KW-1185">Reference proteome</keyword>
<evidence type="ECO:0000313" key="4">
    <source>
        <dbReference type="Proteomes" id="UP000293142"/>
    </source>
</evidence>
<name>A0A4Q9DPV2_9BACL</name>
<gene>
    <name evidence="3" type="ORF">EYB31_17350</name>
</gene>
<organism evidence="3 4">
    <name type="scientific">Paenibacillus thalictri</name>
    <dbReference type="NCBI Taxonomy" id="2527873"/>
    <lineage>
        <taxon>Bacteria</taxon>
        <taxon>Bacillati</taxon>
        <taxon>Bacillota</taxon>
        <taxon>Bacilli</taxon>
        <taxon>Bacillales</taxon>
        <taxon>Paenibacillaceae</taxon>
        <taxon>Paenibacillus</taxon>
    </lineage>
</organism>
<evidence type="ECO:0000313" key="3">
    <source>
        <dbReference type="EMBL" id="TBL77256.1"/>
    </source>
</evidence>